<keyword evidence="3" id="KW-1185">Reference proteome</keyword>
<feature type="transmembrane region" description="Helical" evidence="1">
    <location>
        <begin position="5"/>
        <end position="22"/>
    </location>
</feature>
<dbReference type="RefSeq" id="WP_264742620.1">
    <property type="nucleotide sequence ID" value="NZ_JAPDHV010000002.1"/>
</dbReference>
<name>A0ABT3HLL5_9FLAO</name>
<feature type="transmembrane region" description="Helical" evidence="1">
    <location>
        <begin position="34"/>
        <end position="53"/>
    </location>
</feature>
<accession>A0ABT3HLL5</accession>
<feature type="transmembrane region" description="Helical" evidence="1">
    <location>
        <begin position="65"/>
        <end position="84"/>
    </location>
</feature>
<keyword evidence="1" id="KW-1133">Transmembrane helix</keyword>
<protein>
    <submittedName>
        <fullName evidence="2">Uncharacterized protein</fullName>
    </submittedName>
</protein>
<feature type="transmembrane region" description="Helical" evidence="1">
    <location>
        <begin position="90"/>
        <end position="109"/>
    </location>
</feature>
<dbReference type="Proteomes" id="UP001163719">
    <property type="component" value="Unassembled WGS sequence"/>
</dbReference>
<gene>
    <name evidence="2" type="ORF">OH806_05245</name>
</gene>
<comment type="caution">
    <text evidence="2">The sequence shown here is derived from an EMBL/GenBank/DDBJ whole genome shotgun (WGS) entry which is preliminary data.</text>
</comment>
<dbReference type="EMBL" id="JAPDHV010000002">
    <property type="protein sequence ID" value="MCW3160671.1"/>
    <property type="molecule type" value="Genomic_DNA"/>
</dbReference>
<evidence type="ECO:0000256" key="1">
    <source>
        <dbReference type="SAM" id="Phobius"/>
    </source>
</evidence>
<keyword evidence="1" id="KW-0812">Transmembrane</keyword>
<proteinExistence type="predicted"/>
<reference evidence="2" key="1">
    <citation type="submission" date="2022-10" db="EMBL/GenBank/DDBJ databases">
        <title>Chryseobacterium babae sp. nov. isolated from the gut of the beetle Oryctes rhinoceros, and Chryseobacterium kimseyorum sp. nov., isolated from a stick insect rearing cage.</title>
        <authorList>
            <person name="Shelomi M."/>
            <person name="Han C.-J."/>
            <person name="Chen W.-M."/>
            <person name="Chen H.-K."/>
            <person name="Liaw S.-J."/>
            <person name="Muhle E."/>
            <person name="Clermont D."/>
        </authorList>
    </citation>
    <scope>NUCLEOTIDE SEQUENCE</scope>
    <source>
        <strain evidence="2">WLa1L2M3</strain>
    </source>
</reference>
<keyword evidence="1" id="KW-0472">Membrane</keyword>
<sequence length="116" mass="13297">MRKIIIHSVPIVISFVWLILVNHTLNPITLRGPYFLQFYLILLMGFYMSILGLKTLREKISKTTAWIMISIFLLGVIKLIRGIVLGKPVGFLIGILAVELIVFLLFKLVELNNKMK</sequence>
<evidence type="ECO:0000313" key="3">
    <source>
        <dbReference type="Proteomes" id="UP001163719"/>
    </source>
</evidence>
<organism evidence="2 3">
    <name type="scientific">Chryseobacterium oryctis</name>
    <dbReference type="NCBI Taxonomy" id="2952618"/>
    <lineage>
        <taxon>Bacteria</taxon>
        <taxon>Pseudomonadati</taxon>
        <taxon>Bacteroidota</taxon>
        <taxon>Flavobacteriia</taxon>
        <taxon>Flavobacteriales</taxon>
        <taxon>Weeksellaceae</taxon>
        <taxon>Chryseobacterium group</taxon>
        <taxon>Chryseobacterium</taxon>
    </lineage>
</organism>
<evidence type="ECO:0000313" key="2">
    <source>
        <dbReference type="EMBL" id="MCW3160671.1"/>
    </source>
</evidence>